<comment type="similarity">
    <text evidence="2">Belongs to the bacterial solute-binding protein 5 family.</text>
</comment>
<dbReference type="GO" id="GO:1904680">
    <property type="term" value="F:peptide transmembrane transporter activity"/>
    <property type="evidence" value="ECO:0007669"/>
    <property type="project" value="TreeGrafter"/>
</dbReference>
<dbReference type="InterPro" id="IPR030678">
    <property type="entry name" value="Peptide/Ni-bd"/>
</dbReference>
<dbReference type="InterPro" id="IPR000914">
    <property type="entry name" value="SBP_5_dom"/>
</dbReference>
<evidence type="ECO:0000256" key="1">
    <source>
        <dbReference type="ARBA" id="ARBA00004196"/>
    </source>
</evidence>
<dbReference type="GO" id="GO:0015833">
    <property type="term" value="P:peptide transport"/>
    <property type="evidence" value="ECO:0007669"/>
    <property type="project" value="TreeGrafter"/>
</dbReference>
<dbReference type="Proteomes" id="UP000665181">
    <property type="component" value="Unassembled WGS sequence"/>
</dbReference>
<gene>
    <name evidence="6" type="ORF">J5227_18980</name>
</gene>
<dbReference type="CDD" id="cd08504">
    <property type="entry name" value="PBP2_OppA"/>
    <property type="match status" value="1"/>
</dbReference>
<dbReference type="EMBL" id="JAGFPW010000023">
    <property type="protein sequence ID" value="MBO3796338.1"/>
    <property type="molecule type" value="Genomic_DNA"/>
</dbReference>
<dbReference type="PIRSF" id="PIRSF002741">
    <property type="entry name" value="MppA"/>
    <property type="match status" value="1"/>
</dbReference>
<evidence type="ECO:0000256" key="3">
    <source>
        <dbReference type="ARBA" id="ARBA00022448"/>
    </source>
</evidence>
<dbReference type="GO" id="GO:0042597">
    <property type="term" value="C:periplasmic space"/>
    <property type="evidence" value="ECO:0007669"/>
    <property type="project" value="UniProtKB-ARBA"/>
</dbReference>
<keyword evidence="4" id="KW-0732">Signal</keyword>
<dbReference type="Gene3D" id="3.10.105.10">
    <property type="entry name" value="Dipeptide-binding Protein, Domain 3"/>
    <property type="match status" value="1"/>
</dbReference>
<evidence type="ECO:0000259" key="5">
    <source>
        <dbReference type="Pfam" id="PF00496"/>
    </source>
</evidence>
<dbReference type="GO" id="GO:0030313">
    <property type="term" value="C:cell envelope"/>
    <property type="evidence" value="ECO:0007669"/>
    <property type="project" value="UniProtKB-SubCell"/>
</dbReference>
<keyword evidence="3" id="KW-0813">Transport</keyword>
<evidence type="ECO:0000256" key="4">
    <source>
        <dbReference type="ARBA" id="ARBA00022729"/>
    </source>
</evidence>
<reference evidence="6" key="1">
    <citation type="submission" date="2021-03" db="EMBL/GenBank/DDBJ databases">
        <title>Isolation of Bacillus subtilis from fermented food sample.</title>
        <authorList>
            <person name="Lakshmanan V."/>
            <person name="Athira K."/>
            <person name="Rajagopal K."/>
        </authorList>
    </citation>
    <scope>NUCLEOTIDE SEQUENCE</scope>
    <source>
        <strain evidence="6">S1</strain>
    </source>
</reference>
<dbReference type="RefSeq" id="WP_070548388.1">
    <property type="nucleotide sequence ID" value="NZ_CP017676.1"/>
</dbReference>
<sequence>MSNYRDYILKGKDVAVFEIDTDPISLDPAKCDDYIGQIISQAMFEPLFIRDIETEQWVCGAAENFEVSSDGLTYIFNLRKDRFWSDGIPVVAQDFVFAFQRLFHPKINSPIGQILSFIKNGEEILNGVLPVTELGVEALGPRKLKISLTECLPFLPSILGSPNTSPFPYRTEQVSWTDERLNITNGAYVLKEYKSGQFVRLERNPFYPNSSSNHVKDVLFVINRELDYSLQNYEKGNIDVTCNTYFPFEEIKRFKQRDDFYMFPSGILFLLQFGNRNDLFKKKQARQALYYIVNKSQIAQTLHGGIIPWDHFASIGVSEKLFDDQSNYCYHPEKAVKLWKQEERENQALSILYADFFPNGEICHSIKSEMEKHLGITLTLEGCSFEDFVIRHEQREYDLCLALLSPLYNDPFNYFQYFLSELSEEDEDEFIDILQKALGDEKENHCTYYKKANDYLLEKLPSIPLFNGQSIFLKNPFLKGYKIFKDGSISIQNLSWGTEEKPKL</sequence>
<evidence type="ECO:0000313" key="6">
    <source>
        <dbReference type="EMBL" id="MBO3796338.1"/>
    </source>
</evidence>
<dbReference type="PANTHER" id="PTHR30290">
    <property type="entry name" value="PERIPLASMIC BINDING COMPONENT OF ABC TRANSPORTER"/>
    <property type="match status" value="1"/>
</dbReference>
<dbReference type="SUPFAM" id="SSF53850">
    <property type="entry name" value="Periplasmic binding protein-like II"/>
    <property type="match status" value="1"/>
</dbReference>
<evidence type="ECO:0000256" key="2">
    <source>
        <dbReference type="ARBA" id="ARBA00005695"/>
    </source>
</evidence>
<comment type="subcellular location">
    <subcellularLocation>
        <location evidence="1">Cell envelope</location>
    </subcellularLocation>
</comment>
<dbReference type="Gene3D" id="3.90.76.10">
    <property type="entry name" value="Dipeptide-binding Protein, Domain 1"/>
    <property type="match status" value="1"/>
</dbReference>
<dbReference type="Pfam" id="PF00496">
    <property type="entry name" value="SBP_bac_5"/>
    <property type="match status" value="1"/>
</dbReference>
<comment type="caution">
    <text evidence="6">The sequence shown here is derived from an EMBL/GenBank/DDBJ whole genome shotgun (WGS) entry which is preliminary data.</text>
</comment>
<dbReference type="InterPro" id="IPR039424">
    <property type="entry name" value="SBP_5"/>
</dbReference>
<proteinExistence type="inferred from homology"/>
<dbReference type="GO" id="GO:0043190">
    <property type="term" value="C:ATP-binding cassette (ABC) transporter complex"/>
    <property type="evidence" value="ECO:0007669"/>
    <property type="project" value="InterPro"/>
</dbReference>
<accession>A0A8I1WI96</accession>
<dbReference type="AlphaFoldDB" id="A0A8I1WI96"/>
<dbReference type="Gene3D" id="3.40.190.10">
    <property type="entry name" value="Periplasmic binding protein-like II"/>
    <property type="match status" value="1"/>
</dbReference>
<dbReference type="PANTHER" id="PTHR30290:SF10">
    <property type="entry name" value="PERIPLASMIC OLIGOPEPTIDE-BINDING PROTEIN-RELATED"/>
    <property type="match status" value="1"/>
</dbReference>
<evidence type="ECO:0000313" key="7">
    <source>
        <dbReference type="Proteomes" id="UP000665181"/>
    </source>
</evidence>
<feature type="domain" description="Solute-binding protein family 5" evidence="5">
    <location>
        <begin position="60"/>
        <end position="421"/>
    </location>
</feature>
<protein>
    <submittedName>
        <fullName evidence="6">Peptide ABC transporter substrate-binding protein</fullName>
    </submittedName>
</protein>
<organism evidence="6 7">
    <name type="scientific">Bacillus subtilis</name>
    <dbReference type="NCBI Taxonomy" id="1423"/>
    <lineage>
        <taxon>Bacteria</taxon>
        <taxon>Bacillati</taxon>
        <taxon>Bacillota</taxon>
        <taxon>Bacilli</taxon>
        <taxon>Bacillales</taxon>
        <taxon>Bacillaceae</taxon>
        <taxon>Bacillus</taxon>
    </lineage>
</organism>
<name>A0A8I1WI96_BACIU</name>